<comment type="caution">
    <text evidence="5">The sequence shown here is derived from an EMBL/GenBank/DDBJ whole genome shotgun (WGS) entry which is preliminary data.</text>
</comment>
<reference evidence="5" key="1">
    <citation type="submission" date="2022-12" db="EMBL/GenBank/DDBJ databases">
        <title>New Phytohabitans aurantiacus sp. RD004123 nov., an actinomycete isolated from soil.</title>
        <authorList>
            <person name="Triningsih D.W."/>
            <person name="Harunari E."/>
            <person name="Igarashi Y."/>
        </authorList>
    </citation>
    <scope>NUCLEOTIDE SEQUENCE</scope>
    <source>
        <strain evidence="5">RD004123</strain>
    </source>
</reference>
<evidence type="ECO:0000313" key="5">
    <source>
        <dbReference type="EMBL" id="GLI00777.1"/>
    </source>
</evidence>
<dbReference type="Gene3D" id="3.30.420.40">
    <property type="match status" value="2"/>
</dbReference>
<dbReference type="EMBL" id="BSDI01000036">
    <property type="protein sequence ID" value="GLI00777.1"/>
    <property type="molecule type" value="Genomic_DNA"/>
</dbReference>
<gene>
    <name evidence="5" type="ORF">Pa4123_60530</name>
</gene>
<proteinExistence type="predicted"/>
<dbReference type="Pfam" id="PF00012">
    <property type="entry name" value="HSP70"/>
    <property type="match status" value="1"/>
</dbReference>
<dbReference type="InterPro" id="IPR013126">
    <property type="entry name" value="Hsp_70_fam"/>
</dbReference>
<evidence type="ECO:0000256" key="3">
    <source>
        <dbReference type="ARBA" id="ARBA00023186"/>
    </source>
</evidence>
<dbReference type="Gene3D" id="3.90.640.10">
    <property type="entry name" value="Actin, Chain A, domain 4"/>
    <property type="match status" value="1"/>
</dbReference>
<dbReference type="InterPro" id="IPR043129">
    <property type="entry name" value="ATPase_NBD"/>
</dbReference>
<evidence type="ECO:0000256" key="4">
    <source>
        <dbReference type="SAM" id="MobiDB-lite"/>
    </source>
</evidence>
<dbReference type="Proteomes" id="UP001144280">
    <property type="component" value="Unassembled WGS sequence"/>
</dbReference>
<evidence type="ECO:0008006" key="7">
    <source>
        <dbReference type="Google" id="ProtNLM"/>
    </source>
</evidence>
<sequence>MGGEAYRVGVDFGTSNTAAVLAFPDGRVRPLLFDGSPLLPSAVHADPEAGLLVGRDATHAARTRPDCFEPHPKRCVDDGTVLLGGVSVAVGDLIGAVLKRVAAEAERVAGGPVSEAVLTCPVAWGPRRQEVLRSAAAPVFGDVTLVAEPVAAATWFATVAGRRVPAGSSLMVYDLGAGTFDASVVRSGPDGFEVLATRGLPDAGGLDVDAAIVEAFGETYGVRDSETWKRLVQPREPADRRASRTLWDDVRAGKELLSRAAHTTVHVPLFDDGAPLGREQLDGLAGPILERTVAASRAVLDDAGVAPADLAGLFLVGGSSRLPLAAALLHQRLGVAPTVVEQPELVVAEGSLRVRPAVKGPPPVLPDPSQSWPPPASDLIGESGQRRRSRRRLAAAALALAVVLGSAAAVVADQLSGSTSDGLSRVPPALRDGCRESTGMAGATRTLTCRAKGGREVTVVLFADQAAVDAAYQGAVREAGATASEGDCGATDSGEHRYPATGPAAGRVVCGANGDGAFSLVWTDQRARTVASTRADAADAAALRAAWLSWTGAPAFPTAEERALVDVLAANDCARASVADLDDFQGATAGVRCDPQGTGATSVSYFRFGELSALQSTMDAHAAVAKAPTGVACQDGKAPGFLGSRRYDLRSVELGALMCHPGPRSTLVMQWSVESLLLAGRATGTDAESLSAWWRIDSGPPVAKVVAAVNARAVPAFPTTEENALLARVPKRSQVDCLRPSREQIRSNVGTEPVVAVVCGPTSGAQIVFYYQFQSQAAMRRSYGTEVRGNDDCTKLPEGFEGESPYQRGGVTGRLRCATGEDGNRRLIWTSDQSAIQAFAFRGGDPTAMIDWWRHDAGPT</sequence>
<feature type="region of interest" description="Disordered" evidence="4">
    <location>
        <begin position="417"/>
        <end position="437"/>
    </location>
</feature>
<keyword evidence="2" id="KW-0067">ATP-binding</keyword>
<keyword evidence="3" id="KW-0143">Chaperone</keyword>
<accession>A0ABQ5R4G8</accession>
<evidence type="ECO:0000256" key="1">
    <source>
        <dbReference type="ARBA" id="ARBA00022741"/>
    </source>
</evidence>
<protein>
    <recommendedName>
        <fullName evidence="7">Molecular chaperone DnaK</fullName>
    </recommendedName>
</protein>
<feature type="compositionally biased region" description="Pro residues" evidence="4">
    <location>
        <begin position="359"/>
        <end position="376"/>
    </location>
</feature>
<dbReference type="PRINTS" id="PR00301">
    <property type="entry name" value="HEATSHOCK70"/>
</dbReference>
<keyword evidence="1" id="KW-0547">Nucleotide-binding</keyword>
<dbReference type="PANTHER" id="PTHR19375">
    <property type="entry name" value="HEAT SHOCK PROTEIN 70KDA"/>
    <property type="match status" value="1"/>
</dbReference>
<evidence type="ECO:0000313" key="6">
    <source>
        <dbReference type="Proteomes" id="UP001144280"/>
    </source>
</evidence>
<organism evidence="5 6">
    <name type="scientific">Phytohabitans aurantiacus</name>
    <dbReference type="NCBI Taxonomy" id="3016789"/>
    <lineage>
        <taxon>Bacteria</taxon>
        <taxon>Bacillati</taxon>
        <taxon>Actinomycetota</taxon>
        <taxon>Actinomycetes</taxon>
        <taxon>Micromonosporales</taxon>
        <taxon>Micromonosporaceae</taxon>
    </lineage>
</organism>
<evidence type="ECO:0000256" key="2">
    <source>
        <dbReference type="ARBA" id="ARBA00022840"/>
    </source>
</evidence>
<feature type="region of interest" description="Disordered" evidence="4">
    <location>
        <begin position="359"/>
        <end position="385"/>
    </location>
</feature>
<dbReference type="SUPFAM" id="SSF53067">
    <property type="entry name" value="Actin-like ATPase domain"/>
    <property type="match status" value="2"/>
</dbReference>
<name>A0ABQ5R4G8_9ACTN</name>
<keyword evidence="6" id="KW-1185">Reference proteome</keyword>